<evidence type="ECO:0000313" key="2">
    <source>
        <dbReference type="EMBL" id="RNA44419.1"/>
    </source>
</evidence>
<feature type="signal peptide" evidence="1">
    <location>
        <begin position="1"/>
        <end position="22"/>
    </location>
</feature>
<dbReference type="Proteomes" id="UP000276133">
    <property type="component" value="Unassembled WGS sequence"/>
</dbReference>
<dbReference type="EMBL" id="REGN01000110">
    <property type="protein sequence ID" value="RNA44419.1"/>
    <property type="molecule type" value="Genomic_DNA"/>
</dbReference>
<evidence type="ECO:0000313" key="3">
    <source>
        <dbReference type="Proteomes" id="UP000276133"/>
    </source>
</evidence>
<accession>A0A3M7T8X3</accession>
<dbReference type="AlphaFoldDB" id="A0A3M7T8X3"/>
<feature type="chain" id="PRO_5018061902" evidence="1">
    <location>
        <begin position="23"/>
        <end position="144"/>
    </location>
</feature>
<gene>
    <name evidence="2" type="ORF">BpHYR1_011794</name>
</gene>
<reference evidence="2 3" key="1">
    <citation type="journal article" date="2018" name="Sci. Rep.">
        <title>Genomic signatures of local adaptation to the degree of environmental predictability in rotifers.</title>
        <authorList>
            <person name="Franch-Gras L."/>
            <person name="Hahn C."/>
            <person name="Garcia-Roger E.M."/>
            <person name="Carmona M.J."/>
            <person name="Serra M."/>
            <person name="Gomez A."/>
        </authorList>
    </citation>
    <scope>NUCLEOTIDE SEQUENCE [LARGE SCALE GENOMIC DNA]</scope>
    <source>
        <strain evidence="2">HYR1</strain>
    </source>
</reference>
<keyword evidence="1" id="KW-0732">Signal</keyword>
<sequence>MVYIKQIQLCLIVLCSLVIVNAMGISSHSNSLKETEAINDLNEKLEQYFEDKNNDDQLYDENLESELRMAYLKRALPRMGKRFFWDDYDGLSSEELDYDLLKRALPRMGRALPRMGRALPRMGRALPRLGRALPRMGRTLPRMG</sequence>
<dbReference type="OrthoDB" id="10530872at2759"/>
<organism evidence="2 3">
    <name type="scientific">Brachionus plicatilis</name>
    <name type="common">Marine rotifer</name>
    <name type="synonym">Brachionus muelleri</name>
    <dbReference type="NCBI Taxonomy" id="10195"/>
    <lineage>
        <taxon>Eukaryota</taxon>
        <taxon>Metazoa</taxon>
        <taxon>Spiralia</taxon>
        <taxon>Gnathifera</taxon>
        <taxon>Rotifera</taxon>
        <taxon>Eurotatoria</taxon>
        <taxon>Monogononta</taxon>
        <taxon>Pseudotrocha</taxon>
        <taxon>Ploima</taxon>
        <taxon>Brachionidae</taxon>
        <taxon>Brachionus</taxon>
    </lineage>
</organism>
<protein>
    <submittedName>
        <fullName evidence="2">Uncharacterized protein</fullName>
    </submittedName>
</protein>
<evidence type="ECO:0000256" key="1">
    <source>
        <dbReference type="SAM" id="SignalP"/>
    </source>
</evidence>
<keyword evidence="3" id="KW-1185">Reference proteome</keyword>
<name>A0A3M7T8X3_BRAPC</name>
<comment type="caution">
    <text evidence="2">The sequence shown here is derived from an EMBL/GenBank/DDBJ whole genome shotgun (WGS) entry which is preliminary data.</text>
</comment>
<proteinExistence type="predicted"/>